<accession>H8YZW9</accession>
<keyword evidence="2" id="KW-1185">Reference proteome</keyword>
<reference evidence="2" key="1">
    <citation type="submission" date="2011-06" db="EMBL/GenBank/DDBJ databases">
        <authorList>
            <consortium name="US DOE Joint Genome Institute (JGI-PGF)"/>
            <person name="Lucas S."/>
            <person name="Han J."/>
            <person name="Lapidus A."/>
            <person name="Cheng J.-F."/>
            <person name="Goodwin L."/>
            <person name="Pitluck S."/>
            <person name="Peters L."/>
            <person name="Land M.L."/>
            <person name="Hauser L."/>
            <person name="Vogl K."/>
            <person name="Liu Z."/>
            <person name="Overmann J."/>
            <person name="Frigaard N.-U."/>
            <person name="Bryant D.A."/>
            <person name="Woyke T.J."/>
        </authorList>
    </citation>
    <scope>NUCLEOTIDE SEQUENCE [LARGE SCALE GENOMIC DNA]</scope>
    <source>
        <strain evidence="2">970</strain>
    </source>
</reference>
<dbReference type="EMBL" id="JH603169">
    <property type="protein sequence ID" value="EIC22246.1"/>
    <property type="molecule type" value="Genomic_DNA"/>
</dbReference>
<dbReference type="eggNOG" id="COG0451">
    <property type="taxonomic scope" value="Bacteria"/>
</dbReference>
<dbReference type="OrthoDB" id="581467at2"/>
<evidence type="ECO:0000313" key="2">
    <source>
        <dbReference type="Proteomes" id="UP000002964"/>
    </source>
</evidence>
<proteinExistence type="predicted"/>
<sequence>MIETPICRDITPSDTLGCLFPNQPDRPVAHAIDTLGFEHWFYLAQVAHDFDDQQNRIKIQACELKTGIWHTLLDSSLNQEPLQTQEPVQISGQELVETTCDIAILDAGDSRKSRLCLKVITPNLETYFLSIDNLPVGQFSEINVKDHAECASAFYYASCLHCRDRTLLVGREQRSVGHINRLIDVTAQLSPLDGEIVLDTDPLNLLDLLEQSKNHAVNHVVSFSGALYVSIEDIQLGCSIWSTSPAAEPIRWRPIFEQGAERYAQNMQVFSCVVHRGSLFLVAGTSIDARYPVSGFFDYQGFELLRIDPDDHWELLFGVPRFSVSGLKLPLSALGPSLGDRKAREWLFLHSQNDHLLMGTSDNEGLQLSFSRNGIDWQHMTRDGFERLDQVKTCKAIACGDDDIVLLAENVDFNLTESIRFVHISNTAFSI</sequence>
<gene>
    <name evidence="1" type="ORF">Thi970DRAFT_02499</name>
</gene>
<dbReference type="HOGENOM" id="CLU_636058_0_0_6"/>
<reference evidence="1 2" key="2">
    <citation type="submission" date="2011-11" db="EMBL/GenBank/DDBJ databases">
        <authorList>
            <consortium name="US DOE Joint Genome Institute"/>
            <person name="Lucas S."/>
            <person name="Han J."/>
            <person name="Lapidus A."/>
            <person name="Cheng J.-F."/>
            <person name="Goodwin L."/>
            <person name="Pitluck S."/>
            <person name="Peters L."/>
            <person name="Ovchinnikova G."/>
            <person name="Zhang X."/>
            <person name="Detter J.C."/>
            <person name="Han C."/>
            <person name="Tapia R."/>
            <person name="Land M."/>
            <person name="Hauser L."/>
            <person name="Kyrpides N."/>
            <person name="Ivanova N."/>
            <person name="Pagani I."/>
            <person name="Vogl K."/>
            <person name="Liu Z."/>
            <person name="Overmann J."/>
            <person name="Frigaard N.-U."/>
            <person name="Bryant D."/>
            <person name="Woyke T."/>
        </authorList>
    </citation>
    <scope>NUCLEOTIDE SEQUENCE [LARGE SCALE GENOMIC DNA]</scope>
    <source>
        <strain evidence="1 2">970</strain>
    </source>
</reference>
<dbReference type="AlphaFoldDB" id="H8YZW9"/>
<dbReference type="RefSeq" id="WP_009148915.1">
    <property type="nucleotide sequence ID" value="NZ_CP121471.1"/>
</dbReference>
<dbReference type="Proteomes" id="UP000002964">
    <property type="component" value="Unassembled WGS sequence"/>
</dbReference>
<evidence type="ECO:0000313" key="1">
    <source>
        <dbReference type="EMBL" id="EIC22246.1"/>
    </source>
</evidence>
<name>H8YZW9_9GAMM</name>
<protein>
    <submittedName>
        <fullName evidence="1">Uncharacterized protein</fullName>
    </submittedName>
</protein>
<organism evidence="1 2">
    <name type="scientific">Thiorhodovibrio frisius</name>
    <dbReference type="NCBI Taxonomy" id="631362"/>
    <lineage>
        <taxon>Bacteria</taxon>
        <taxon>Pseudomonadati</taxon>
        <taxon>Pseudomonadota</taxon>
        <taxon>Gammaproteobacteria</taxon>
        <taxon>Chromatiales</taxon>
        <taxon>Chromatiaceae</taxon>
        <taxon>Thiorhodovibrio</taxon>
    </lineage>
</organism>
<dbReference type="STRING" id="631362.Thi970DRAFT_02499"/>